<name>A0A7K0DHI2_9NOCA</name>
<keyword evidence="2" id="KW-1185">Reference proteome</keyword>
<evidence type="ECO:0000313" key="2">
    <source>
        <dbReference type="Proteomes" id="UP000431401"/>
    </source>
</evidence>
<dbReference type="RefSeq" id="WP_153339171.1">
    <property type="nucleotide sequence ID" value="NZ_WEGI01000002.1"/>
</dbReference>
<gene>
    <name evidence="1" type="ORF">NRB56_08320</name>
</gene>
<proteinExistence type="predicted"/>
<dbReference type="OrthoDB" id="4554523at2"/>
<accession>A0A7K0DHI2</accession>
<protein>
    <submittedName>
        <fullName evidence="1">Uncharacterized protein</fullName>
    </submittedName>
</protein>
<dbReference type="Proteomes" id="UP000431401">
    <property type="component" value="Unassembled WGS sequence"/>
</dbReference>
<reference evidence="1 2" key="1">
    <citation type="submission" date="2019-10" db="EMBL/GenBank/DDBJ databases">
        <title>Nocardia macrotermitis sp. nov. and Nocardia aurantia sp. nov., isolated from the gut of fungus growing-termite Macrotermes natalensis.</title>
        <authorList>
            <person name="Benndorf R."/>
            <person name="Schwitalla J."/>
            <person name="Martin K."/>
            <person name="De Beer W."/>
            <person name="Kaster A.-K."/>
            <person name="Vollmers J."/>
            <person name="Poulsen M."/>
            <person name="Beemelmanns C."/>
        </authorList>
    </citation>
    <scope>NUCLEOTIDE SEQUENCE [LARGE SCALE GENOMIC DNA]</scope>
    <source>
        <strain evidence="1 2">RB56</strain>
    </source>
</reference>
<comment type="caution">
    <text evidence="1">The sequence shown here is derived from an EMBL/GenBank/DDBJ whole genome shotgun (WGS) entry which is preliminary data.</text>
</comment>
<dbReference type="EMBL" id="WEGI01000002">
    <property type="protein sequence ID" value="MQY25276.1"/>
    <property type="molecule type" value="Genomic_DNA"/>
</dbReference>
<dbReference type="AlphaFoldDB" id="A0A7K0DHI2"/>
<evidence type="ECO:0000313" key="1">
    <source>
        <dbReference type="EMBL" id="MQY25276.1"/>
    </source>
</evidence>
<sequence length="80" mass="8871">MQMVLVVFGGLLVLCASALWVSLKPAGAHTAPEHELSVNEAHRTMQRHRGCSRDDCPRKEAAFRVLVESGRVRPDSGRLY</sequence>
<organism evidence="1 2">
    <name type="scientific">Nocardia aurantia</name>
    <dbReference type="NCBI Taxonomy" id="2585199"/>
    <lineage>
        <taxon>Bacteria</taxon>
        <taxon>Bacillati</taxon>
        <taxon>Actinomycetota</taxon>
        <taxon>Actinomycetes</taxon>
        <taxon>Mycobacteriales</taxon>
        <taxon>Nocardiaceae</taxon>
        <taxon>Nocardia</taxon>
    </lineage>
</organism>